<name>A0ABR2ESH2_9ROSI</name>
<keyword evidence="3" id="KW-1185">Reference proteome</keyword>
<evidence type="ECO:0000313" key="3">
    <source>
        <dbReference type="Proteomes" id="UP001472677"/>
    </source>
</evidence>
<evidence type="ECO:0000313" key="2">
    <source>
        <dbReference type="EMBL" id="KAK8564959.1"/>
    </source>
</evidence>
<reference evidence="2 3" key="1">
    <citation type="journal article" date="2024" name="G3 (Bethesda)">
        <title>Genome assembly of Hibiscus sabdariffa L. provides insights into metabolisms of medicinal natural products.</title>
        <authorList>
            <person name="Kim T."/>
        </authorList>
    </citation>
    <scope>NUCLEOTIDE SEQUENCE [LARGE SCALE GENOMIC DNA]</scope>
    <source>
        <strain evidence="2">TK-2024</strain>
        <tissue evidence="2">Old leaves</tissue>
    </source>
</reference>
<organism evidence="2 3">
    <name type="scientific">Hibiscus sabdariffa</name>
    <name type="common">roselle</name>
    <dbReference type="NCBI Taxonomy" id="183260"/>
    <lineage>
        <taxon>Eukaryota</taxon>
        <taxon>Viridiplantae</taxon>
        <taxon>Streptophyta</taxon>
        <taxon>Embryophyta</taxon>
        <taxon>Tracheophyta</taxon>
        <taxon>Spermatophyta</taxon>
        <taxon>Magnoliopsida</taxon>
        <taxon>eudicotyledons</taxon>
        <taxon>Gunneridae</taxon>
        <taxon>Pentapetalae</taxon>
        <taxon>rosids</taxon>
        <taxon>malvids</taxon>
        <taxon>Malvales</taxon>
        <taxon>Malvaceae</taxon>
        <taxon>Malvoideae</taxon>
        <taxon>Hibiscus</taxon>
    </lineage>
</organism>
<gene>
    <name evidence="2" type="ORF">V6N12_058535</name>
</gene>
<feature type="region of interest" description="Disordered" evidence="1">
    <location>
        <begin position="162"/>
        <end position="185"/>
    </location>
</feature>
<evidence type="ECO:0000256" key="1">
    <source>
        <dbReference type="SAM" id="MobiDB-lite"/>
    </source>
</evidence>
<proteinExistence type="predicted"/>
<dbReference type="EMBL" id="JBBPBM010000010">
    <property type="protein sequence ID" value="KAK8564959.1"/>
    <property type="molecule type" value="Genomic_DNA"/>
</dbReference>
<protein>
    <recommendedName>
        <fullName evidence="4">DUF4283 domain-containing protein</fullName>
    </recommendedName>
</protein>
<dbReference type="InterPro" id="IPR040256">
    <property type="entry name" value="At4g02000-like"/>
</dbReference>
<dbReference type="PANTHER" id="PTHR31286:SF99">
    <property type="entry name" value="DUF4283 DOMAIN-CONTAINING PROTEIN"/>
    <property type="match status" value="1"/>
</dbReference>
<accession>A0ABR2ESH2</accession>
<dbReference type="Proteomes" id="UP001472677">
    <property type="component" value="Unassembled WGS sequence"/>
</dbReference>
<sequence>MAWVRLPGLPITWYKRSLIEAIISRIGIVVKIDYQTDNGRRGRFCSYGCQYQPICGIYGHTSDFCPQKIASNDGCPATTNVPTQVVQAAIPQDPYGPWMLVEKRQRCQARKSTQPIHADIGQDPSPSPGNGIHIENSRFNPIFVDNNDANDLANQADTPFVPDSVPVPQLSAPSGKENFDSSVERAKAKGKSGILLCKSSHVSHSKKVLYPVSSRK</sequence>
<dbReference type="PANTHER" id="PTHR31286">
    <property type="entry name" value="GLYCINE-RICH CELL WALL STRUCTURAL PROTEIN 1.8-LIKE"/>
    <property type="match status" value="1"/>
</dbReference>
<comment type="caution">
    <text evidence="2">The sequence shown here is derived from an EMBL/GenBank/DDBJ whole genome shotgun (WGS) entry which is preliminary data.</text>
</comment>
<evidence type="ECO:0008006" key="4">
    <source>
        <dbReference type="Google" id="ProtNLM"/>
    </source>
</evidence>